<dbReference type="InterPro" id="IPR036179">
    <property type="entry name" value="Ig-like_dom_sf"/>
</dbReference>
<dbReference type="UniPathway" id="UPA00074">
    <property type="reaction ID" value="UER00130"/>
</dbReference>
<evidence type="ECO:0000259" key="3">
    <source>
        <dbReference type="PROSITE" id="PS50835"/>
    </source>
</evidence>
<dbReference type="InterPro" id="IPR007110">
    <property type="entry name" value="Ig-like_dom"/>
</dbReference>
<proteinExistence type="predicted"/>
<dbReference type="InterPro" id="IPR013783">
    <property type="entry name" value="Ig-like_fold"/>
</dbReference>
<organism evidence="4 5">
    <name type="scientific">Strigamia maritima</name>
    <name type="common">European centipede</name>
    <name type="synonym">Geophilus maritimus</name>
    <dbReference type="NCBI Taxonomy" id="126957"/>
    <lineage>
        <taxon>Eukaryota</taxon>
        <taxon>Metazoa</taxon>
        <taxon>Ecdysozoa</taxon>
        <taxon>Arthropoda</taxon>
        <taxon>Myriapoda</taxon>
        <taxon>Chilopoda</taxon>
        <taxon>Pleurostigmophora</taxon>
        <taxon>Geophilomorpha</taxon>
        <taxon>Linotaeniidae</taxon>
        <taxon>Strigamia</taxon>
    </lineage>
</organism>
<comment type="pathway">
    <text evidence="1">Purine metabolism; IMP biosynthesis via de novo pathway; 5-amino-1-(5-phospho-D-ribosyl)imidazole-4-carboxamide from 5-amino-1-(5-phospho-D-ribosyl)imidazole-4-carboxylate: step 1/2.</text>
</comment>
<sequence length="389" mass="43961">MRYAKTFSGSISRDGTIDKELLTRDLNNFSNAMTGNQQPNRVMSYRKNSSLVVILMGSPVDKSHCDNIENVCKSFALGIPIVFIAVAGRSNGLGPVLCGNTQFPVINCPPIDNSWGAHDIWSSLRLPSEFWRMFFFYGLNTGFSVAPKINPFSFSENVFEGRIIDDYSSILIIENVEKEHAGNYMCVASNLAASVSHSSHLSIHDNYVLVDEPEILQNNGRIHVFFYGTLMEGFIFVTRAITWNIAPEFTERRLEFRILKILIIIQKLVNIRTVLKTTFNISHQMPLSLPTQISLAIRYANQTSIIFPRYLSLDPVGVAVYLYFHALVYLYFHSFAAMKEELGRHEEGNSRIASAILTLFSTFSSLNSQPEGTLPPRRRKFANLFVCNK</sequence>
<evidence type="ECO:0000256" key="1">
    <source>
        <dbReference type="ARBA" id="ARBA00004672"/>
    </source>
</evidence>
<dbReference type="eggNOG" id="KOG2835">
    <property type="taxonomic scope" value="Eukaryota"/>
</dbReference>
<dbReference type="GO" id="GO:0005829">
    <property type="term" value="C:cytosol"/>
    <property type="evidence" value="ECO:0007669"/>
    <property type="project" value="TreeGrafter"/>
</dbReference>
<dbReference type="PANTHER" id="PTHR43599:SF3">
    <property type="entry name" value="SI:DKEY-6E2.2"/>
    <property type="match status" value="1"/>
</dbReference>
<dbReference type="InterPro" id="IPR050089">
    <property type="entry name" value="SAICAR_synthetase"/>
</dbReference>
<dbReference type="GO" id="GO:0006189">
    <property type="term" value="P:'de novo' IMP biosynthetic process"/>
    <property type="evidence" value="ECO:0007669"/>
    <property type="project" value="UniProtKB-UniPathway"/>
</dbReference>
<keyword evidence="5" id="KW-1185">Reference proteome</keyword>
<dbReference type="SMART" id="SM01001">
    <property type="entry name" value="AIRC"/>
    <property type="match status" value="1"/>
</dbReference>
<dbReference type="AlphaFoldDB" id="T1JDI9"/>
<dbReference type="GO" id="GO:0004639">
    <property type="term" value="F:phosphoribosylaminoimidazolesuccinocarboxamide synthase activity"/>
    <property type="evidence" value="ECO:0007669"/>
    <property type="project" value="TreeGrafter"/>
</dbReference>
<evidence type="ECO:0000256" key="2">
    <source>
        <dbReference type="ARBA" id="ARBA00004747"/>
    </source>
</evidence>
<dbReference type="Gene3D" id="3.40.50.1970">
    <property type="match status" value="1"/>
</dbReference>
<evidence type="ECO:0000313" key="4">
    <source>
        <dbReference type="EnsemblMetazoa" id="SMAR011871-PA"/>
    </source>
</evidence>
<dbReference type="InterPro" id="IPR000031">
    <property type="entry name" value="PurE_dom"/>
</dbReference>
<name>T1JDI9_STRMM</name>
<dbReference type="Gene3D" id="2.60.40.10">
    <property type="entry name" value="Immunoglobulins"/>
    <property type="match status" value="1"/>
</dbReference>
<dbReference type="SUPFAM" id="SSF52255">
    <property type="entry name" value="N5-CAIR mutase (phosphoribosylaminoimidazole carboxylase, PurE)"/>
    <property type="match status" value="1"/>
</dbReference>
<evidence type="ECO:0000313" key="5">
    <source>
        <dbReference type="Proteomes" id="UP000014500"/>
    </source>
</evidence>
<accession>T1JDI9</accession>
<dbReference type="PANTHER" id="PTHR43599">
    <property type="entry name" value="MULTIFUNCTIONAL PROTEIN ADE2"/>
    <property type="match status" value="1"/>
</dbReference>
<reference evidence="4" key="2">
    <citation type="submission" date="2015-02" db="UniProtKB">
        <authorList>
            <consortium name="EnsemblMetazoa"/>
        </authorList>
    </citation>
    <scope>IDENTIFICATION</scope>
</reference>
<protein>
    <recommendedName>
        <fullName evidence="3">Ig-like domain-containing protein</fullName>
    </recommendedName>
</protein>
<comment type="pathway">
    <text evidence="2">Purine metabolism; IMP biosynthesis via de novo pathway; 5-amino-1-(5-phospho-D-ribosyl)imidazole-4-carboxylate from 5-amino-1-(5-phospho-D-ribosyl)imidazole (carboxylase route): step 1/1.</text>
</comment>
<dbReference type="Pfam" id="PF00731">
    <property type="entry name" value="AIRC"/>
    <property type="match status" value="1"/>
</dbReference>
<dbReference type="Proteomes" id="UP000014500">
    <property type="component" value="Unassembled WGS sequence"/>
</dbReference>
<dbReference type="HOGENOM" id="CLU_710428_0_0_1"/>
<dbReference type="EMBL" id="JH432107">
    <property type="status" value="NOT_ANNOTATED_CDS"/>
    <property type="molecule type" value="Genomic_DNA"/>
</dbReference>
<dbReference type="STRING" id="126957.T1JDI9"/>
<dbReference type="PROSITE" id="PS50835">
    <property type="entry name" value="IG_LIKE"/>
    <property type="match status" value="1"/>
</dbReference>
<dbReference type="SUPFAM" id="SSF48726">
    <property type="entry name" value="Immunoglobulin"/>
    <property type="match status" value="1"/>
</dbReference>
<feature type="domain" description="Ig-like" evidence="3">
    <location>
        <begin position="80"/>
        <end position="202"/>
    </location>
</feature>
<reference evidence="5" key="1">
    <citation type="submission" date="2011-05" db="EMBL/GenBank/DDBJ databases">
        <authorList>
            <person name="Richards S.R."/>
            <person name="Qu J."/>
            <person name="Jiang H."/>
            <person name="Jhangiani S.N."/>
            <person name="Agravi P."/>
            <person name="Goodspeed R."/>
            <person name="Gross S."/>
            <person name="Mandapat C."/>
            <person name="Jackson L."/>
            <person name="Mathew T."/>
            <person name="Pu L."/>
            <person name="Thornton R."/>
            <person name="Saada N."/>
            <person name="Wilczek-Boney K.B."/>
            <person name="Lee S."/>
            <person name="Kovar C."/>
            <person name="Wu Y."/>
            <person name="Scherer S.E."/>
            <person name="Worley K.C."/>
            <person name="Muzny D.M."/>
            <person name="Gibbs R."/>
        </authorList>
    </citation>
    <scope>NUCLEOTIDE SEQUENCE</scope>
    <source>
        <strain evidence="5">Brora</strain>
    </source>
</reference>
<dbReference type="EnsemblMetazoa" id="SMAR011871-RA">
    <property type="protein sequence ID" value="SMAR011871-PA"/>
    <property type="gene ID" value="SMAR011871"/>
</dbReference>